<feature type="transmembrane region" description="Helical" evidence="1">
    <location>
        <begin position="78"/>
        <end position="100"/>
    </location>
</feature>
<feature type="transmembrane region" description="Helical" evidence="1">
    <location>
        <begin position="50"/>
        <end position="71"/>
    </location>
</feature>
<evidence type="ECO:0000313" key="2">
    <source>
        <dbReference type="EMBL" id="MBP1849375.1"/>
    </source>
</evidence>
<sequence>MKTRSLARWKFRYAVVMWIGILANFAFVLPLFFCPVWFLGLFGVIVNQLFWVRLAAGLLGLVSIFYIPSILDVDRYRVIAWMAVFPSRTFGALYCFLQVFAFGEPMGYFAGALLDGTFGLLALLCLLKITRIEQQLREGAHP</sequence>
<keyword evidence="1" id="KW-0812">Transmembrane</keyword>
<evidence type="ECO:0008006" key="4">
    <source>
        <dbReference type="Google" id="ProtNLM"/>
    </source>
</evidence>
<dbReference type="RefSeq" id="WP_245223860.1">
    <property type="nucleotide sequence ID" value="NZ_JAGGJU010000002.1"/>
</dbReference>
<evidence type="ECO:0000256" key="1">
    <source>
        <dbReference type="SAM" id="Phobius"/>
    </source>
</evidence>
<dbReference type="EMBL" id="JAGGJU010000002">
    <property type="protein sequence ID" value="MBP1849375.1"/>
    <property type="molecule type" value="Genomic_DNA"/>
</dbReference>
<feature type="transmembrane region" description="Helical" evidence="1">
    <location>
        <begin position="106"/>
        <end position="127"/>
    </location>
</feature>
<keyword evidence="3" id="KW-1185">Reference proteome</keyword>
<protein>
    <recommendedName>
        <fullName evidence="4">Transmembrane protein</fullName>
    </recommendedName>
</protein>
<accession>A0ABS4DUJ9</accession>
<keyword evidence="1" id="KW-0472">Membrane</keyword>
<comment type="caution">
    <text evidence="2">The sequence shown here is derived from an EMBL/GenBank/DDBJ whole genome shotgun (WGS) entry which is preliminary data.</text>
</comment>
<dbReference type="Proteomes" id="UP000759443">
    <property type="component" value="Unassembled WGS sequence"/>
</dbReference>
<name>A0ABS4DUJ9_9HYPH</name>
<keyword evidence="1" id="KW-1133">Transmembrane helix</keyword>
<organism evidence="2 3">
    <name type="scientific">Rhizobium halophytocola</name>
    <dbReference type="NCBI Taxonomy" id="735519"/>
    <lineage>
        <taxon>Bacteria</taxon>
        <taxon>Pseudomonadati</taxon>
        <taxon>Pseudomonadota</taxon>
        <taxon>Alphaproteobacteria</taxon>
        <taxon>Hyphomicrobiales</taxon>
        <taxon>Rhizobiaceae</taxon>
        <taxon>Rhizobium/Agrobacterium group</taxon>
        <taxon>Rhizobium</taxon>
    </lineage>
</organism>
<evidence type="ECO:0000313" key="3">
    <source>
        <dbReference type="Proteomes" id="UP000759443"/>
    </source>
</evidence>
<feature type="transmembrane region" description="Helical" evidence="1">
    <location>
        <begin position="12"/>
        <end position="38"/>
    </location>
</feature>
<reference evidence="2 3" key="1">
    <citation type="submission" date="2021-03" db="EMBL/GenBank/DDBJ databases">
        <title>Genomic Encyclopedia of Type Strains, Phase IV (KMG-IV): sequencing the most valuable type-strain genomes for metagenomic binning, comparative biology and taxonomic classification.</title>
        <authorList>
            <person name="Goeker M."/>
        </authorList>
    </citation>
    <scope>NUCLEOTIDE SEQUENCE [LARGE SCALE GENOMIC DNA]</scope>
    <source>
        <strain evidence="2 3">DSM 21600</strain>
    </source>
</reference>
<proteinExistence type="predicted"/>
<gene>
    <name evidence="2" type="ORF">J2Z17_000796</name>
</gene>